<organism evidence="1 2">
    <name type="scientific">Pseudomonas veronii 1YdBTEX2</name>
    <dbReference type="NCBI Taxonomy" id="1295141"/>
    <lineage>
        <taxon>Bacteria</taxon>
        <taxon>Pseudomonadati</taxon>
        <taxon>Pseudomonadota</taxon>
        <taxon>Gammaproteobacteria</taxon>
        <taxon>Pseudomonadales</taxon>
        <taxon>Pseudomonadaceae</taxon>
        <taxon>Pseudomonas</taxon>
    </lineage>
</organism>
<protein>
    <submittedName>
        <fullName evidence="1">Uncharacterized protein</fullName>
    </submittedName>
</protein>
<name>A0A1D3K990_PSEVE</name>
<reference evidence="2" key="1">
    <citation type="submission" date="2016-07" db="EMBL/GenBank/DDBJ databases">
        <authorList>
            <person name="Florea S."/>
            <person name="Webb J.S."/>
            <person name="Jaromczyk J."/>
            <person name="Schardl C.L."/>
        </authorList>
    </citation>
    <scope>NUCLEOTIDE SEQUENCE [LARGE SCALE GENOMIC DNA]</scope>
    <source>
        <strain evidence="2">1YdBTEX2</strain>
    </source>
</reference>
<sequence>MEDLVEVCSLSRQMIFQPVFAPLQSDLRFFHIPIPTAPTACFTAHLQKPAALRAYPVPHGFPNGSGSSISAAARHPRGSIGKTPCLSAYLLVQACQHLWLGYFDDVYMRFTCVSRPRSSLAPLRLDAARFSLASRFDLPKIGGYIVPRASDPAVTGHACLGRERVVEQSVPSGVNLRNRNPCDFQVALPKKY</sequence>
<proteinExistence type="predicted"/>
<dbReference type="AlphaFoldDB" id="A0A1D3K990"/>
<evidence type="ECO:0000313" key="1">
    <source>
        <dbReference type="EMBL" id="SBW84761.1"/>
    </source>
</evidence>
<gene>
    <name evidence="1" type="ORF">PVE_R2G0736</name>
</gene>
<evidence type="ECO:0000313" key="2">
    <source>
        <dbReference type="Proteomes" id="UP000245431"/>
    </source>
</evidence>
<dbReference type="EMBL" id="LT599584">
    <property type="protein sequence ID" value="SBW84761.1"/>
    <property type="molecule type" value="Genomic_DNA"/>
</dbReference>
<dbReference type="Proteomes" id="UP000245431">
    <property type="component" value="Chromosome PVE_r2"/>
</dbReference>
<accession>A0A1D3K990</accession>